<accession>A0A9P6DZD1</accession>
<dbReference type="AlphaFoldDB" id="A0A9P6DZD1"/>
<organism evidence="1 2">
    <name type="scientific">Hydnum rufescens UP504</name>
    <dbReference type="NCBI Taxonomy" id="1448309"/>
    <lineage>
        <taxon>Eukaryota</taxon>
        <taxon>Fungi</taxon>
        <taxon>Dikarya</taxon>
        <taxon>Basidiomycota</taxon>
        <taxon>Agaricomycotina</taxon>
        <taxon>Agaricomycetes</taxon>
        <taxon>Cantharellales</taxon>
        <taxon>Hydnaceae</taxon>
        <taxon>Hydnum</taxon>
    </lineage>
</organism>
<dbReference type="EMBL" id="MU128945">
    <property type="protein sequence ID" value="KAF9515860.1"/>
    <property type="molecule type" value="Genomic_DNA"/>
</dbReference>
<dbReference type="Proteomes" id="UP000886523">
    <property type="component" value="Unassembled WGS sequence"/>
</dbReference>
<reference evidence="1" key="1">
    <citation type="journal article" date="2020" name="Nat. Commun.">
        <title>Large-scale genome sequencing of mycorrhizal fungi provides insights into the early evolution of symbiotic traits.</title>
        <authorList>
            <person name="Miyauchi S."/>
            <person name="Kiss E."/>
            <person name="Kuo A."/>
            <person name="Drula E."/>
            <person name="Kohler A."/>
            <person name="Sanchez-Garcia M."/>
            <person name="Morin E."/>
            <person name="Andreopoulos B."/>
            <person name="Barry K.W."/>
            <person name="Bonito G."/>
            <person name="Buee M."/>
            <person name="Carver A."/>
            <person name="Chen C."/>
            <person name="Cichocki N."/>
            <person name="Clum A."/>
            <person name="Culley D."/>
            <person name="Crous P.W."/>
            <person name="Fauchery L."/>
            <person name="Girlanda M."/>
            <person name="Hayes R.D."/>
            <person name="Keri Z."/>
            <person name="LaButti K."/>
            <person name="Lipzen A."/>
            <person name="Lombard V."/>
            <person name="Magnuson J."/>
            <person name="Maillard F."/>
            <person name="Murat C."/>
            <person name="Nolan M."/>
            <person name="Ohm R.A."/>
            <person name="Pangilinan J."/>
            <person name="Pereira M.F."/>
            <person name="Perotto S."/>
            <person name="Peter M."/>
            <person name="Pfister S."/>
            <person name="Riley R."/>
            <person name="Sitrit Y."/>
            <person name="Stielow J.B."/>
            <person name="Szollosi G."/>
            <person name="Zifcakova L."/>
            <person name="Stursova M."/>
            <person name="Spatafora J.W."/>
            <person name="Tedersoo L."/>
            <person name="Vaario L.M."/>
            <person name="Yamada A."/>
            <person name="Yan M."/>
            <person name="Wang P."/>
            <person name="Xu J."/>
            <person name="Bruns T."/>
            <person name="Baldrian P."/>
            <person name="Vilgalys R."/>
            <person name="Dunand C."/>
            <person name="Henrissat B."/>
            <person name="Grigoriev I.V."/>
            <person name="Hibbett D."/>
            <person name="Nagy L.G."/>
            <person name="Martin F.M."/>
        </authorList>
    </citation>
    <scope>NUCLEOTIDE SEQUENCE</scope>
    <source>
        <strain evidence="1">UP504</strain>
    </source>
</reference>
<evidence type="ECO:0000313" key="1">
    <source>
        <dbReference type="EMBL" id="KAF9515860.1"/>
    </source>
</evidence>
<sequence length="197" mass="22097">MLYMFCSHAPPLAPFGSSLFAVYKSRYTQTQTQTQGMYTGHQIARDLGTRASGIRNTAVRHAENVSSSALHRKDTGAARLSHQNERFPIDPRSPAMIFRIFWPIAPGFGTMNAPWGSNIRLSGASMQHLRIFRRSGAFHDQRGLNSRYEIPVTPEKSVRARTTPFPALFVFMFFLSITSSVETPSMSCSPLLIRLRS</sequence>
<evidence type="ECO:0000313" key="2">
    <source>
        <dbReference type="Proteomes" id="UP000886523"/>
    </source>
</evidence>
<protein>
    <submittedName>
        <fullName evidence="1">Uncharacterized protein</fullName>
    </submittedName>
</protein>
<proteinExistence type="predicted"/>
<gene>
    <name evidence="1" type="ORF">BS47DRAFT_724985</name>
</gene>
<keyword evidence="2" id="KW-1185">Reference proteome</keyword>
<comment type="caution">
    <text evidence="1">The sequence shown here is derived from an EMBL/GenBank/DDBJ whole genome shotgun (WGS) entry which is preliminary data.</text>
</comment>
<name>A0A9P6DZD1_9AGAM</name>